<protein>
    <submittedName>
        <fullName evidence="1">Uncharacterized protein</fullName>
    </submittedName>
</protein>
<evidence type="ECO:0000313" key="1">
    <source>
        <dbReference type="EMBL" id="PON74131.1"/>
    </source>
</evidence>
<dbReference type="EMBL" id="JXTB01000030">
    <property type="protein sequence ID" value="PON74131.1"/>
    <property type="molecule type" value="Genomic_DNA"/>
</dbReference>
<dbReference type="AlphaFoldDB" id="A0A2P5DLG2"/>
<comment type="caution">
    <text evidence="1">The sequence shown here is derived from an EMBL/GenBank/DDBJ whole genome shotgun (WGS) entry which is preliminary data.</text>
</comment>
<proteinExistence type="predicted"/>
<sequence length="61" mass="6925">MLLIPGIEAEHFYFRLLLSYKVISKNNWKNTSSYSISPLLGLISALPSMILDLVPQQLFLS</sequence>
<organism evidence="1 2">
    <name type="scientific">Parasponia andersonii</name>
    <name type="common">Sponia andersonii</name>
    <dbReference type="NCBI Taxonomy" id="3476"/>
    <lineage>
        <taxon>Eukaryota</taxon>
        <taxon>Viridiplantae</taxon>
        <taxon>Streptophyta</taxon>
        <taxon>Embryophyta</taxon>
        <taxon>Tracheophyta</taxon>
        <taxon>Spermatophyta</taxon>
        <taxon>Magnoliopsida</taxon>
        <taxon>eudicotyledons</taxon>
        <taxon>Gunneridae</taxon>
        <taxon>Pentapetalae</taxon>
        <taxon>rosids</taxon>
        <taxon>fabids</taxon>
        <taxon>Rosales</taxon>
        <taxon>Cannabaceae</taxon>
        <taxon>Parasponia</taxon>
    </lineage>
</organism>
<gene>
    <name evidence="1" type="ORF">PanWU01x14_053410</name>
</gene>
<evidence type="ECO:0000313" key="2">
    <source>
        <dbReference type="Proteomes" id="UP000237105"/>
    </source>
</evidence>
<name>A0A2P5DLG2_PARAD</name>
<dbReference type="Proteomes" id="UP000237105">
    <property type="component" value="Unassembled WGS sequence"/>
</dbReference>
<keyword evidence="2" id="KW-1185">Reference proteome</keyword>
<reference evidence="2" key="1">
    <citation type="submission" date="2016-06" db="EMBL/GenBank/DDBJ databases">
        <title>Parallel loss of symbiosis genes in relatives of nitrogen-fixing non-legume Parasponia.</title>
        <authorList>
            <person name="Van Velzen R."/>
            <person name="Holmer R."/>
            <person name="Bu F."/>
            <person name="Rutten L."/>
            <person name="Van Zeijl A."/>
            <person name="Liu W."/>
            <person name="Santuari L."/>
            <person name="Cao Q."/>
            <person name="Sharma T."/>
            <person name="Shen D."/>
            <person name="Roswanjaya Y."/>
            <person name="Wardhani T."/>
            <person name="Kalhor M.S."/>
            <person name="Jansen J."/>
            <person name="Van den Hoogen J."/>
            <person name="Gungor B."/>
            <person name="Hartog M."/>
            <person name="Hontelez J."/>
            <person name="Verver J."/>
            <person name="Yang W.-C."/>
            <person name="Schijlen E."/>
            <person name="Repin R."/>
            <person name="Schilthuizen M."/>
            <person name="Schranz E."/>
            <person name="Heidstra R."/>
            <person name="Miyata K."/>
            <person name="Fedorova E."/>
            <person name="Kohlen W."/>
            <person name="Bisseling T."/>
            <person name="Smit S."/>
            <person name="Geurts R."/>
        </authorList>
    </citation>
    <scope>NUCLEOTIDE SEQUENCE [LARGE SCALE GENOMIC DNA]</scope>
    <source>
        <strain evidence="2">cv. WU1-14</strain>
    </source>
</reference>
<accession>A0A2P5DLG2</accession>